<dbReference type="InterPro" id="IPR009722">
    <property type="entry name" value="YjiK/CarP"/>
</dbReference>
<keyword evidence="4 5" id="KW-0472">Membrane</keyword>
<comment type="similarity">
    <text evidence="2">Belongs to the YjiK family.</text>
</comment>
<keyword evidence="5" id="KW-1133">Transmembrane helix</keyword>
<gene>
    <name evidence="6" type="ORF">GSUB_10375</name>
</gene>
<evidence type="ECO:0000256" key="3">
    <source>
        <dbReference type="ARBA" id="ARBA00022475"/>
    </source>
</evidence>
<evidence type="ECO:0000313" key="6">
    <source>
        <dbReference type="EMBL" id="AJF06879.1"/>
    </source>
</evidence>
<dbReference type="STRING" id="483547.GSUB_10375"/>
<dbReference type="OrthoDB" id="8534799at2"/>
<name>A0A0B5FQE0_9BACT</name>
<accession>A0A0B5FQE0</accession>
<evidence type="ECO:0000256" key="4">
    <source>
        <dbReference type="ARBA" id="ARBA00023136"/>
    </source>
</evidence>
<dbReference type="HOGENOM" id="CLU_055438_0_0_7"/>
<keyword evidence="5" id="KW-0812">Transmembrane</keyword>
<proteinExistence type="inferred from homology"/>
<dbReference type="GO" id="GO:0003677">
    <property type="term" value="F:DNA binding"/>
    <property type="evidence" value="ECO:0007669"/>
    <property type="project" value="UniProtKB-KW"/>
</dbReference>
<protein>
    <submittedName>
        <fullName evidence="6">DNA-binding protein</fullName>
    </submittedName>
</protein>
<dbReference type="InterPro" id="IPR011042">
    <property type="entry name" value="6-blade_b-propeller_TolB-like"/>
</dbReference>
<feature type="transmembrane region" description="Helical" evidence="5">
    <location>
        <begin position="20"/>
        <end position="36"/>
    </location>
</feature>
<keyword evidence="6" id="KW-0238">DNA-binding</keyword>
<dbReference type="KEGG" id="gsb:GSUB_10375"/>
<keyword evidence="7" id="KW-1185">Reference proteome</keyword>
<dbReference type="AlphaFoldDB" id="A0A0B5FQE0"/>
<dbReference type="GO" id="GO:0005886">
    <property type="term" value="C:plasma membrane"/>
    <property type="evidence" value="ECO:0007669"/>
    <property type="project" value="UniProtKB-SubCell"/>
</dbReference>
<dbReference type="Proteomes" id="UP000035036">
    <property type="component" value="Chromosome"/>
</dbReference>
<reference evidence="6 7" key="1">
    <citation type="journal article" date="2015" name="Genome Announc.">
        <title>Genomes of Geoalkalibacter ferrihydriticus Z-0531T and Geoalkalibacter subterraneus Red1T, Two Haloalkaliphilic Metal-Reducing Deltaproteobacteria.</title>
        <authorList>
            <person name="Badalamenti J.P."/>
            <person name="Krajmalnik-Brown R."/>
            <person name="Torres C.I."/>
            <person name="Bond D.R."/>
        </authorList>
    </citation>
    <scope>NUCLEOTIDE SEQUENCE [LARGE SCALE GENOMIC DNA]</scope>
    <source>
        <strain evidence="6 7">Red1</strain>
    </source>
</reference>
<evidence type="ECO:0000256" key="2">
    <source>
        <dbReference type="ARBA" id="ARBA00009852"/>
    </source>
</evidence>
<dbReference type="EMBL" id="CP010311">
    <property type="protein sequence ID" value="AJF06879.1"/>
    <property type="molecule type" value="Genomic_DNA"/>
</dbReference>
<dbReference type="SUPFAM" id="SSF50956">
    <property type="entry name" value="Thermostable phytase (3-phytase)"/>
    <property type="match status" value="1"/>
</dbReference>
<organism evidence="6 7">
    <name type="scientific">Geoalkalibacter subterraneus</name>
    <dbReference type="NCBI Taxonomy" id="483547"/>
    <lineage>
        <taxon>Bacteria</taxon>
        <taxon>Pseudomonadati</taxon>
        <taxon>Thermodesulfobacteriota</taxon>
        <taxon>Desulfuromonadia</taxon>
        <taxon>Desulfuromonadales</taxon>
        <taxon>Geoalkalibacteraceae</taxon>
        <taxon>Geoalkalibacter</taxon>
    </lineage>
</organism>
<evidence type="ECO:0000256" key="5">
    <source>
        <dbReference type="SAM" id="Phobius"/>
    </source>
</evidence>
<dbReference type="CDD" id="cd09971">
    <property type="entry name" value="SdiA-regulated"/>
    <property type="match status" value="1"/>
</dbReference>
<dbReference type="Pfam" id="PF06977">
    <property type="entry name" value="SdiA-regulated"/>
    <property type="match status" value="1"/>
</dbReference>
<dbReference type="Gene3D" id="2.120.10.30">
    <property type="entry name" value="TolB, C-terminal domain"/>
    <property type="match status" value="1"/>
</dbReference>
<evidence type="ECO:0000313" key="7">
    <source>
        <dbReference type="Proteomes" id="UP000035036"/>
    </source>
</evidence>
<evidence type="ECO:0000256" key="1">
    <source>
        <dbReference type="ARBA" id="ARBA00004236"/>
    </source>
</evidence>
<keyword evidence="3" id="KW-1003">Cell membrane</keyword>
<sequence>MHSHPVQNKSFSSLGKRTKYRIIIFAILAIIVFLIAKRNYYDAHIYFYIKSHYHQSTWEGKSRWLPHYKVITEAKQIKGIKDNLSSIVYDPDLDRFLAVTNGDPTALIALDKSGEIIGIFPLRGFGDVEGLAYMGNGRVAVVDERTHQLSFFLLPNTPRTIEIKEAQFISLGIDLSGNKGFEGITYDREGDRFFIVKERDPRQLYEISGVGASLEGDMQIQIKDLTDWVKDRVFATDLSDIYFDPGTGHLFILSDESKLLMEMTDQGEMVSFRSFNRWFSDLRKSAPQVEGLTFDSDGNLYVVSEPNLFYVFRRQ</sequence>
<comment type="subcellular location">
    <subcellularLocation>
        <location evidence="1">Cell membrane</location>
    </subcellularLocation>
</comment>